<protein>
    <submittedName>
        <fullName evidence="1">Uncharacterized protein</fullName>
    </submittedName>
</protein>
<dbReference type="EMBL" id="LAZR01057461">
    <property type="protein sequence ID" value="KKK72021.1"/>
    <property type="molecule type" value="Genomic_DNA"/>
</dbReference>
<dbReference type="AlphaFoldDB" id="A0A0F9AIL6"/>
<gene>
    <name evidence="1" type="ORF">LCGC14_2908040</name>
</gene>
<proteinExistence type="predicted"/>
<name>A0A0F9AIL6_9ZZZZ</name>
<evidence type="ECO:0000313" key="1">
    <source>
        <dbReference type="EMBL" id="KKK72021.1"/>
    </source>
</evidence>
<comment type="caution">
    <text evidence="1">The sequence shown here is derived from an EMBL/GenBank/DDBJ whole genome shotgun (WGS) entry which is preliminary data.</text>
</comment>
<accession>A0A0F9AIL6</accession>
<reference evidence="1" key="1">
    <citation type="journal article" date="2015" name="Nature">
        <title>Complex archaea that bridge the gap between prokaryotes and eukaryotes.</title>
        <authorList>
            <person name="Spang A."/>
            <person name="Saw J.H."/>
            <person name="Jorgensen S.L."/>
            <person name="Zaremba-Niedzwiedzka K."/>
            <person name="Martijn J."/>
            <person name="Lind A.E."/>
            <person name="van Eijk R."/>
            <person name="Schleper C."/>
            <person name="Guy L."/>
            <person name="Ettema T.J."/>
        </authorList>
    </citation>
    <scope>NUCLEOTIDE SEQUENCE</scope>
</reference>
<organism evidence="1">
    <name type="scientific">marine sediment metagenome</name>
    <dbReference type="NCBI Taxonomy" id="412755"/>
    <lineage>
        <taxon>unclassified sequences</taxon>
        <taxon>metagenomes</taxon>
        <taxon>ecological metagenomes</taxon>
    </lineage>
</organism>
<sequence>MQRELTENTRDQIWNAFFLNGLRLPVDDPQMTTTEVIAHKEEFIRYVNSVL</sequence>